<evidence type="ECO:0000313" key="3">
    <source>
        <dbReference type="Proteomes" id="UP001642464"/>
    </source>
</evidence>
<dbReference type="InterPro" id="IPR038765">
    <property type="entry name" value="Papain-like_cys_pep_sf"/>
</dbReference>
<dbReference type="PANTHER" id="PTHR33490">
    <property type="entry name" value="BLR5614 PROTEIN-RELATED"/>
    <property type="match status" value="1"/>
</dbReference>
<accession>A0ABP0LEA4</accession>
<dbReference type="CDD" id="cd02795">
    <property type="entry name" value="CBM6-CBM35-CBM36_like"/>
    <property type="match status" value="1"/>
</dbReference>
<dbReference type="Gene3D" id="2.60.120.260">
    <property type="entry name" value="Galactose-binding domain-like"/>
    <property type="match status" value="1"/>
</dbReference>
<dbReference type="PANTHER" id="PTHR33490:SF7">
    <property type="entry name" value="BLR2979 PROTEIN"/>
    <property type="match status" value="1"/>
</dbReference>
<dbReference type="Proteomes" id="UP001642464">
    <property type="component" value="Unassembled WGS sequence"/>
</dbReference>
<reference evidence="2 3" key="1">
    <citation type="submission" date="2024-02" db="EMBL/GenBank/DDBJ databases">
        <authorList>
            <person name="Chen Y."/>
            <person name="Shah S."/>
            <person name="Dougan E. K."/>
            <person name="Thang M."/>
            <person name="Chan C."/>
        </authorList>
    </citation>
    <scope>NUCLEOTIDE SEQUENCE [LARGE SCALE GENOMIC DNA]</scope>
</reference>
<dbReference type="Gene3D" id="3.10.620.30">
    <property type="match status" value="1"/>
</dbReference>
<proteinExistence type="predicted"/>
<dbReference type="SMART" id="SM00460">
    <property type="entry name" value="TGc"/>
    <property type="match status" value="1"/>
</dbReference>
<dbReference type="Gene3D" id="2.60.120.1390">
    <property type="match status" value="2"/>
</dbReference>
<dbReference type="SUPFAM" id="SSF54001">
    <property type="entry name" value="Cysteine proteinases"/>
    <property type="match status" value="1"/>
</dbReference>
<evidence type="ECO:0000259" key="1">
    <source>
        <dbReference type="SMART" id="SM00460"/>
    </source>
</evidence>
<dbReference type="Pfam" id="PF08379">
    <property type="entry name" value="Bact_transglu_N"/>
    <property type="match status" value="1"/>
</dbReference>
<protein>
    <submittedName>
        <fullName evidence="2">Uncharacterized protein Rv2569c</fullName>
    </submittedName>
</protein>
<evidence type="ECO:0000313" key="2">
    <source>
        <dbReference type="EMBL" id="CAK9037495.1"/>
    </source>
</evidence>
<comment type="caution">
    <text evidence="2">The sequence shown here is derived from an EMBL/GenBank/DDBJ whole genome shotgun (WGS) entry which is preliminary data.</text>
</comment>
<dbReference type="Pfam" id="PF01841">
    <property type="entry name" value="Transglut_core"/>
    <property type="match status" value="1"/>
</dbReference>
<gene>
    <name evidence="2" type="ORF">SCF082_LOCUS22191</name>
</gene>
<dbReference type="InterPro" id="IPR013589">
    <property type="entry name" value="Bac_transglu_N"/>
</dbReference>
<organism evidence="2 3">
    <name type="scientific">Durusdinium trenchii</name>
    <dbReference type="NCBI Taxonomy" id="1381693"/>
    <lineage>
        <taxon>Eukaryota</taxon>
        <taxon>Sar</taxon>
        <taxon>Alveolata</taxon>
        <taxon>Dinophyceae</taxon>
        <taxon>Suessiales</taxon>
        <taxon>Symbiodiniaceae</taxon>
        <taxon>Durusdinium</taxon>
    </lineage>
</organism>
<dbReference type="EMBL" id="CAXAMM010015891">
    <property type="protein sequence ID" value="CAK9037495.1"/>
    <property type="molecule type" value="Genomic_DNA"/>
</dbReference>
<sequence>MKYRISHTTKYAYSEPVPVCQNKVHLRPRNSRRQSCTSYSLIVHPEPVMVDTHLDYFGNTVEYFSLVDSHRGLSVTATSEVDVKPAAFVEELEATPPWESMVSALRCRPPQTDVNNCLFAYDSDYAKASEELAEYARVSFTPKRPIGEAAKDLTRRVHEDFKYTPGSTNVKSQVSEVFANRAGVCQDFAHLEIACLRSLGLAARYVSGYLRTLPPPGKPRLVGADASHAWLAVYCGAAGWIDFDPTNDVIPGTDHITIALGRDYADVCPIQGVFVGGGDHTLNVSVDVAPMGQARCFPIVVLCFWSLSPLLAAEKLTTGTLVEEMTDFDRLCEMPIESYKTLQFSSYDRRSNLPGGPDWISNADGFGNSPIPPFVRTLKEPNDQGIGEYVMAEVEGPGAIVRTWTADINGDVRVYLDGSSKPVYEGPAREFLHHPYDKFVGEGTIDRETLEGTFYQRDAAYCPMPFAKSCRIEWIGNPRQVYFYYVQIRQYKNQDVDVATFHPDDLRVYADEMKRVAEAMNDPESILKGSMSDLKINASLEPGERSTCLQVKSTAALRRLMLCVEAENEVAALRQTVMHITCDDWQFPQVQSPVGDFFAAAPGVNPYQSLPFTVEEDGTMVCRYPMPFKESLRIEFHNMGDQPVKITGEALVDGRAWDDERTMHFYARWRVTHDIHTPPALDIPFLLANGQGRYVGTASLMMNTAQGTHMGGTWWGEGDEKVFVDDDQMPSWFGTGSEDYYNYAWSAVDLFDYPYCGQPRNDGPGNRGFVANYRFHFTDDQPFHERIAFYMELLTNHENEDFSYACQSYHYGRPGIVDDHRVITKSDVRIPQLPGPWKPRAYHASTGATYYEPETLVDGVFEAEQDNLWSEGNLMVWKPSAEGDTLELNVPVPEAGKYELRVGLALDNRSGTVSATLDGKPFGFNRDGKMDLFESRRTMLRASTSEPIDLTAGDHVLTLKFEQTAEGKEPFVGVDFIWLQPKE</sequence>
<dbReference type="InterPro" id="IPR021345">
    <property type="entry name" value="DUF2961"/>
</dbReference>
<dbReference type="Pfam" id="PF11175">
    <property type="entry name" value="DUF2961"/>
    <property type="match status" value="1"/>
</dbReference>
<dbReference type="InterPro" id="IPR002931">
    <property type="entry name" value="Transglutaminase-like"/>
</dbReference>
<feature type="domain" description="Transglutaminase-like" evidence="1">
    <location>
        <begin position="177"/>
        <end position="247"/>
    </location>
</feature>
<name>A0ABP0LEA4_9DINO</name>
<keyword evidence="3" id="KW-1185">Reference proteome</keyword>